<feature type="coiled-coil region" evidence="1">
    <location>
        <begin position="216"/>
        <end position="243"/>
    </location>
</feature>
<accession>A0A9D1F384</accession>
<dbReference type="InterPro" id="IPR036890">
    <property type="entry name" value="HATPase_C_sf"/>
</dbReference>
<evidence type="ECO:0000313" key="4">
    <source>
        <dbReference type="EMBL" id="HIS46698.1"/>
    </source>
</evidence>
<evidence type="ECO:0000256" key="1">
    <source>
        <dbReference type="SAM" id="Coils"/>
    </source>
</evidence>
<dbReference type="GO" id="GO:0042802">
    <property type="term" value="F:identical protein binding"/>
    <property type="evidence" value="ECO:0007669"/>
    <property type="project" value="TreeGrafter"/>
</dbReference>
<evidence type="ECO:0000256" key="2">
    <source>
        <dbReference type="SAM" id="Phobius"/>
    </source>
</evidence>
<keyword evidence="2" id="KW-0812">Transmembrane</keyword>
<protein>
    <submittedName>
        <fullName evidence="4">Sensor histidine kinase</fullName>
    </submittedName>
</protein>
<dbReference type="GO" id="GO:0016301">
    <property type="term" value="F:kinase activity"/>
    <property type="evidence" value="ECO:0007669"/>
    <property type="project" value="UniProtKB-KW"/>
</dbReference>
<sequence length="435" mass="49652">MIVGWFVDLFNAVAEAWLGYTLFQTVPDRRFHGKWAVWAEYGAFLALPAANIMLNRVMEIRFSNIQTISLVMIFFLAAIIFTKKCVLCALAWPAIYFGTISLLELPGIVLSGWITGEPFIECIHKPVAVDYIYLALLWARLLFLERKWGAKARTYISQVIVAKNALLWIGFGVIQWWICTYFLRLGFQESTLDVLIYSISSIVLILVLVVVFAGYIIFRQAEIQRQQKQLEEKQRELRYKEIRSDYEQKSRELHDMKYRLAPIQVYLENGEDEKALEHVKGLLASVSESQNRIRRWTGNPVVDSLLGEKTELARQENIDFHIEGAFLCTFLPDADMCVLFGNLLDNAFEAAGKAPKERWVEVRMTQQGKILILSIKNSCGRPPVEKDGKFISTKGYTREHGWGLESVRAIVEGHGGELSLKYDAGCFEAAAIFRG</sequence>
<reference evidence="4" key="1">
    <citation type="submission" date="2020-10" db="EMBL/GenBank/DDBJ databases">
        <authorList>
            <person name="Gilroy R."/>
        </authorList>
    </citation>
    <scope>NUCLEOTIDE SEQUENCE</scope>
    <source>
        <strain evidence="4">CHK178-757</strain>
    </source>
</reference>
<dbReference type="PANTHER" id="PTHR40448">
    <property type="entry name" value="TWO-COMPONENT SENSOR HISTIDINE KINASE"/>
    <property type="match status" value="1"/>
</dbReference>
<gene>
    <name evidence="4" type="ORF">IAB46_03890</name>
</gene>
<comment type="caution">
    <text evidence="4">The sequence shown here is derived from an EMBL/GenBank/DDBJ whole genome shotgun (WGS) entry which is preliminary data.</text>
</comment>
<reference evidence="4" key="2">
    <citation type="journal article" date="2021" name="PeerJ">
        <title>Extensive microbial diversity within the chicken gut microbiome revealed by metagenomics and culture.</title>
        <authorList>
            <person name="Gilroy R."/>
            <person name="Ravi A."/>
            <person name="Getino M."/>
            <person name="Pursley I."/>
            <person name="Horton D.L."/>
            <person name="Alikhan N.F."/>
            <person name="Baker D."/>
            <person name="Gharbi K."/>
            <person name="Hall N."/>
            <person name="Watson M."/>
            <person name="Adriaenssens E.M."/>
            <person name="Foster-Nyarko E."/>
            <person name="Jarju S."/>
            <person name="Secka A."/>
            <person name="Antonio M."/>
            <person name="Oren A."/>
            <person name="Chaudhuri R.R."/>
            <person name="La Ragione R."/>
            <person name="Hildebrand F."/>
            <person name="Pallen M.J."/>
        </authorList>
    </citation>
    <scope>NUCLEOTIDE SEQUENCE</scope>
    <source>
        <strain evidence="4">CHK178-757</strain>
    </source>
</reference>
<feature type="transmembrane region" description="Helical" evidence="2">
    <location>
        <begin position="60"/>
        <end position="82"/>
    </location>
</feature>
<feature type="transmembrane region" description="Helical" evidence="2">
    <location>
        <begin position="94"/>
        <end position="114"/>
    </location>
</feature>
<dbReference type="AlphaFoldDB" id="A0A9D1F384"/>
<dbReference type="PANTHER" id="PTHR40448:SF1">
    <property type="entry name" value="TWO-COMPONENT SENSOR HISTIDINE KINASE"/>
    <property type="match status" value="1"/>
</dbReference>
<keyword evidence="2" id="KW-0472">Membrane</keyword>
<name>A0A9D1F384_9FIRM</name>
<organism evidence="4 5">
    <name type="scientific">Candidatus Scybalocola faecigallinarum</name>
    <dbReference type="NCBI Taxonomy" id="2840941"/>
    <lineage>
        <taxon>Bacteria</taxon>
        <taxon>Bacillati</taxon>
        <taxon>Bacillota</taxon>
        <taxon>Clostridia</taxon>
        <taxon>Lachnospirales</taxon>
        <taxon>Lachnospiraceae</taxon>
        <taxon>Lachnospiraceae incertae sedis</taxon>
        <taxon>Candidatus Scybalocola (ex Gilroy et al. 2021)</taxon>
    </lineage>
</organism>
<dbReference type="SUPFAM" id="SSF55874">
    <property type="entry name" value="ATPase domain of HSP90 chaperone/DNA topoisomerase II/histidine kinase"/>
    <property type="match status" value="1"/>
</dbReference>
<keyword evidence="1" id="KW-0175">Coiled coil</keyword>
<keyword evidence="2" id="KW-1133">Transmembrane helix</keyword>
<dbReference type="EMBL" id="DVIT01000015">
    <property type="protein sequence ID" value="HIS46698.1"/>
    <property type="molecule type" value="Genomic_DNA"/>
</dbReference>
<dbReference type="Proteomes" id="UP000823927">
    <property type="component" value="Unassembled WGS sequence"/>
</dbReference>
<proteinExistence type="predicted"/>
<dbReference type="CDD" id="cd16935">
    <property type="entry name" value="HATPase_AgrC-ComD-like"/>
    <property type="match status" value="1"/>
</dbReference>
<keyword evidence="4" id="KW-0808">Transferase</keyword>
<feature type="transmembrane region" description="Helical" evidence="2">
    <location>
        <begin position="165"/>
        <end position="183"/>
    </location>
</feature>
<dbReference type="InterPro" id="IPR032834">
    <property type="entry name" value="NatK-like_C"/>
</dbReference>
<feature type="transmembrane region" description="Helical" evidence="2">
    <location>
        <begin position="195"/>
        <end position="218"/>
    </location>
</feature>
<evidence type="ECO:0000259" key="3">
    <source>
        <dbReference type="Pfam" id="PF14501"/>
    </source>
</evidence>
<dbReference type="Pfam" id="PF14501">
    <property type="entry name" value="HATPase_c_5"/>
    <property type="match status" value="1"/>
</dbReference>
<dbReference type="Gene3D" id="3.30.565.10">
    <property type="entry name" value="Histidine kinase-like ATPase, C-terminal domain"/>
    <property type="match status" value="1"/>
</dbReference>
<keyword evidence="4" id="KW-0418">Kinase</keyword>
<evidence type="ECO:0000313" key="5">
    <source>
        <dbReference type="Proteomes" id="UP000823927"/>
    </source>
</evidence>
<feature type="transmembrane region" description="Helical" evidence="2">
    <location>
        <begin position="126"/>
        <end position="144"/>
    </location>
</feature>
<feature type="domain" description="Sensor histidine kinase NatK-like C-terminal" evidence="3">
    <location>
        <begin position="334"/>
        <end position="428"/>
    </location>
</feature>